<name>A0A7V3VSL9_9BACT</name>
<organism evidence="2">
    <name type="scientific">Mesoaciditoga lauensis</name>
    <dbReference type="NCBI Taxonomy" id="1495039"/>
    <lineage>
        <taxon>Bacteria</taxon>
        <taxon>Thermotogati</taxon>
        <taxon>Thermotogota</taxon>
        <taxon>Thermotogae</taxon>
        <taxon>Mesoaciditogales</taxon>
        <taxon>Mesoaciditogaceae</taxon>
        <taxon>Mesoaciditoga</taxon>
    </lineage>
</organism>
<protein>
    <submittedName>
        <fullName evidence="2">Uncharacterized protein</fullName>
    </submittedName>
</protein>
<dbReference type="EMBL" id="DTPE01000001">
    <property type="protein sequence ID" value="HGE74506.1"/>
    <property type="molecule type" value="Genomic_DNA"/>
</dbReference>
<proteinExistence type="predicted"/>
<sequence>MSTYDVLFIVGMSLLLLVMITLNATVRKISTTDQQINFVTNMNLPYRSITGYSTLLNNAPRIFPIYPLTTIESTSLEKFTNIISMNGDIYEIGKMGGMYYLAYPSLGTTFSIQVLSSPYQNRVVGIVNTLREESIPAFAITYGNETGLFVGVFPNYTIATEYASDISNEMYQTVGSTESSWLIRTIP</sequence>
<dbReference type="AlphaFoldDB" id="A0A7V3VSL9"/>
<feature type="transmembrane region" description="Helical" evidence="1">
    <location>
        <begin position="6"/>
        <end position="26"/>
    </location>
</feature>
<accession>A0A7V3VSL9</accession>
<keyword evidence="1" id="KW-0812">Transmembrane</keyword>
<evidence type="ECO:0000313" key="2">
    <source>
        <dbReference type="EMBL" id="HGE74506.1"/>
    </source>
</evidence>
<keyword evidence="1" id="KW-1133">Transmembrane helix</keyword>
<comment type="caution">
    <text evidence="2">The sequence shown here is derived from an EMBL/GenBank/DDBJ whole genome shotgun (WGS) entry which is preliminary data.</text>
</comment>
<gene>
    <name evidence="2" type="ORF">ENX73_00060</name>
</gene>
<keyword evidence="1" id="KW-0472">Membrane</keyword>
<evidence type="ECO:0000256" key="1">
    <source>
        <dbReference type="SAM" id="Phobius"/>
    </source>
</evidence>
<reference evidence="2" key="1">
    <citation type="journal article" date="2020" name="mSystems">
        <title>Genome- and Community-Level Interaction Insights into Carbon Utilization and Element Cycling Functions of Hydrothermarchaeota in Hydrothermal Sediment.</title>
        <authorList>
            <person name="Zhou Z."/>
            <person name="Liu Y."/>
            <person name="Xu W."/>
            <person name="Pan J."/>
            <person name="Luo Z.H."/>
            <person name="Li M."/>
        </authorList>
    </citation>
    <scope>NUCLEOTIDE SEQUENCE [LARGE SCALE GENOMIC DNA]</scope>
    <source>
        <strain evidence="2">SpSt-966</strain>
    </source>
</reference>